<feature type="region of interest" description="Disordered" evidence="1">
    <location>
        <begin position="504"/>
        <end position="554"/>
    </location>
</feature>
<feature type="region of interest" description="Disordered" evidence="1">
    <location>
        <begin position="216"/>
        <end position="256"/>
    </location>
</feature>
<name>A0AAD7WCY8_9TELE</name>
<dbReference type="EMBL" id="JAINUG010000150">
    <property type="protein sequence ID" value="KAJ8392010.1"/>
    <property type="molecule type" value="Genomic_DNA"/>
</dbReference>
<feature type="region of interest" description="Disordered" evidence="1">
    <location>
        <begin position="273"/>
        <end position="350"/>
    </location>
</feature>
<organism evidence="2 3">
    <name type="scientific">Aldrovandia affinis</name>
    <dbReference type="NCBI Taxonomy" id="143900"/>
    <lineage>
        <taxon>Eukaryota</taxon>
        <taxon>Metazoa</taxon>
        <taxon>Chordata</taxon>
        <taxon>Craniata</taxon>
        <taxon>Vertebrata</taxon>
        <taxon>Euteleostomi</taxon>
        <taxon>Actinopterygii</taxon>
        <taxon>Neopterygii</taxon>
        <taxon>Teleostei</taxon>
        <taxon>Notacanthiformes</taxon>
        <taxon>Halosauridae</taxon>
        <taxon>Aldrovandia</taxon>
    </lineage>
</organism>
<comment type="caution">
    <text evidence="2">The sequence shown here is derived from an EMBL/GenBank/DDBJ whole genome shotgun (WGS) entry which is preliminary data.</text>
</comment>
<feature type="compositionally biased region" description="Polar residues" evidence="1">
    <location>
        <begin position="68"/>
        <end position="82"/>
    </location>
</feature>
<feature type="region of interest" description="Disordered" evidence="1">
    <location>
        <begin position="386"/>
        <end position="405"/>
    </location>
</feature>
<feature type="compositionally biased region" description="Basic and acidic residues" evidence="1">
    <location>
        <begin position="316"/>
        <end position="327"/>
    </location>
</feature>
<gene>
    <name evidence="2" type="ORF">AAFF_G00083200</name>
</gene>
<evidence type="ECO:0000313" key="3">
    <source>
        <dbReference type="Proteomes" id="UP001221898"/>
    </source>
</evidence>
<protein>
    <submittedName>
        <fullName evidence="2">Uncharacterized protein</fullName>
    </submittedName>
</protein>
<sequence>MHYRHKKSTGAPRMGVANSRSGSAVAADVSGFSAPEREPAQNREKQKRQITVEMPKVWAGGVGEQDRGCTQTLPGDGRNSSRGRNKGPGGACLYIPQDSQMCKLMDVLRMLCGHLQGCAGTASMRPCCGDLIVPVHKASWLQLLRLQPPPQRNISVEYLRRAQVKEKREAEEERKSRGRKEEARSPPRKAVTQCHLDARQNDLLRDWLREKDRLARRDRAAKRRQRRAEREERRRKEQQRKERAQVSEQEPGRHTLRELRSVAGEFLSLGTELTSPVPQVTPAETPFPRATGSKRPKERGAGQRGAPQMGSNSDNKTTKQAEKEHPRCPLSLDQLRAGGETSSGSSGKSKYAIGVISPHLKDHPNKGGGNFRRRYCSGLLEVLTSQRNRSSTGGNPGETHDQWLQRKAREQRIKEEEERMRRSKEAKQDPQLEEVFLKLARRRVEAKLENRRRIDSGLSASRNPLTQSPWRCETRPTLTVEQHLPGVPFQNAPGMPSIELKVSHGHMPSQTSGRCPSQHSEIRKGGANRHPISCPTDSHKGRRKGGAMRSPESLVDIILCERPDPQGSEE</sequence>
<feature type="region of interest" description="Disordered" evidence="1">
    <location>
        <begin position="1"/>
        <end position="89"/>
    </location>
</feature>
<feature type="compositionally biased region" description="Polar residues" evidence="1">
    <location>
        <begin position="508"/>
        <end position="519"/>
    </location>
</feature>
<keyword evidence="3" id="KW-1185">Reference proteome</keyword>
<dbReference type="AlphaFoldDB" id="A0AAD7WCY8"/>
<evidence type="ECO:0000256" key="1">
    <source>
        <dbReference type="SAM" id="MobiDB-lite"/>
    </source>
</evidence>
<proteinExistence type="predicted"/>
<reference evidence="2" key="1">
    <citation type="journal article" date="2023" name="Science">
        <title>Genome structures resolve the early diversification of teleost fishes.</title>
        <authorList>
            <person name="Parey E."/>
            <person name="Louis A."/>
            <person name="Montfort J."/>
            <person name="Bouchez O."/>
            <person name="Roques C."/>
            <person name="Iampietro C."/>
            <person name="Lluch J."/>
            <person name="Castinel A."/>
            <person name="Donnadieu C."/>
            <person name="Desvignes T."/>
            <person name="Floi Bucao C."/>
            <person name="Jouanno E."/>
            <person name="Wen M."/>
            <person name="Mejri S."/>
            <person name="Dirks R."/>
            <person name="Jansen H."/>
            <person name="Henkel C."/>
            <person name="Chen W.J."/>
            <person name="Zahm M."/>
            <person name="Cabau C."/>
            <person name="Klopp C."/>
            <person name="Thompson A.W."/>
            <person name="Robinson-Rechavi M."/>
            <person name="Braasch I."/>
            <person name="Lecointre G."/>
            <person name="Bobe J."/>
            <person name="Postlethwait J.H."/>
            <person name="Berthelot C."/>
            <person name="Roest Crollius H."/>
            <person name="Guiguen Y."/>
        </authorList>
    </citation>
    <scope>NUCLEOTIDE SEQUENCE</scope>
    <source>
        <strain evidence="2">NC1722</strain>
    </source>
</reference>
<accession>A0AAD7WCY8</accession>
<feature type="region of interest" description="Disordered" evidence="1">
    <location>
        <begin position="162"/>
        <end position="191"/>
    </location>
</feature>
<evidence type="ECO:0000313" key="2">
    <source>
        <dbReference type="EMBL" id="KAJ8392010.1"/>
    </source>
</evidence>
<feature type="compositionally biased region" description="Basic and acidic residues" evidence="1">
    <location>
        <begin position="35"/>
        <end position="44"/>
    </location>
</feature>
<dbReference type="Proteomes" id="UP001221898">
    <property type="component" value="Unassembled WGS sequence"/>
</dbReference>
<feature type="compositionally biased region" description="Basic and acidic residues" evidence="1">
    <location>
        <begin position="162"/>
        <end position="185"/>
    </location>
</feature>
<feature type="compositionally biased region" description="Basic and acidic residues" evidence="1">
    <location>
        <begin position="228"/>
        <end position="256"/>
    </location>
</feature>